<dbReference type="AlphaFoldDB" id="A0AAV4DSZ6"/>
<gene>
    <name evidence="3" type="ORF">PoB_007397700</name>
</gene>
<dbReference type="Pfam" id="PF17921">
    <property type="entry name" value="Integrase_H2C2"/>
    <property type="match status" value="1"/>
</dbReference>
<organism evidence="3 4">
    <name type="scientific">Plakobranchus ocellatus</name>
    <dbReference type="NCBI Taxonomy" id="259542"/>
    <lineage>
        <taxon>Eukaryota</taxon>
        <taxon>Metazoa</taxon>
        <taxon>Spiralia</taxon>
        <taxon>Lophotrochozoa</taxon>
        <taxon>Mollusca</taxon>
        <taxon>Gastropoda</taxon>
        <taxon>Heterobranchia</taxon>
        <taxon>Euthyneura</taxon>
        <taxon>Panpulmonata</taxon>
        <taxon>Sacoglossa</taxon>
        <taxon>Placobranchoidea</taxon>
        <taxon>Plakobranchidae</taxon>
        <taxon>Plakobranchus</taxon>
    </lineage>
</organism>
<dbReference type="InterPro" id="IPR001584">
    <property type="entry name" value="Integrase_cat-core"/>
</dbReference>
<name>A0AAV4DSZ6_9GAST</name>
<evidence type="ECO:0000313" key="3">
    <source>
        <dbReference type="EMBL" id="GFO47472.1"/>
    </source>
</evidence>
<dbReference type="Pfam" id="PF00665">
    <property type="entry name" value="rve"/>
    <property type="match status" value="1"/>
</dbReference>
<keyword evidence="4" id="KW-1185">Reference proteome</keyword>
<comment type="caution">
    <text evidence="3">The sequence shown here is derived from an EMBL/GenBank/DDBJ whole genome shotgun (WGS) entry which is preliminary data.</text>
</comment>
<feature type="domain" description="Integrase catalytic" evidence="2">
    <location>
        <begin position="42"/>
        <end position="213"/>
    </location>
</feature>
<dbReference type="GO" id="GO:0003676">
    <property type="term" value="F:nucleic acid binding"/>
    <property type="evidence" value="ECO:0007669"/>
    <property type="project" value="InterPro"/>
</dbReference>
<feature type="region of interest" description="Disordered" evidence="1">
    <location>
        <begin position="309"/>
        <end position="365"/>
    </location>
</feature>
<dbReference type="Gene3D" id="3.30.420.10">
    <property type="entry name" value="Ribonuclease H-like superfamily/Ribonuclease H"/>
    <property type="match status" value="1"/>
</dbReference>
<sequence length="365" mass="40570">MKLVSQRFVWHGLKKLVKRWSQECLACQRSKIQTHVHSPVLNIPVPSRRFSHLHIDLVGPLPPSEGFTHLLTIIDRTSRWPEVIPLSGTSSTDCAKALIRNWISRFGVPLDITSDRGTQFTSTLWGEIANQLGVQLHRTTASHPQSNGLVERSHRTLKAALKARLQGPNWADELPWILLGLRTAPKEDIGSSAAEIVYGTPLTVPGEFIDPSAKCVPSGIARDSCHTNIKNLSPLPTVHHNLSAQSYLPKSLCNSKFVFIRHGGHRGPLQRPYDGPFQVIAPGDKTFRIMVGDREEVISVDRLKPAHVDLTSPVPVAQPPRRGRPPLQPAQSEPQETPEPEDTSSRPQARSTHSRWAVCLPPRFQ</sequence>
<evidence type="ECO:0000313" key="4">
    <source>
        <dbReference type="Proteomes" id="UP000735302"/>
    </source>
</evidence>
<dbReference type="InterPro" id="IPR036397">
    <property type="entry name" value="RNaseH_sf"/>
</dbReference>
<proteinExistence type="predicted"/>
<dbReference type="InterPro" id="IPR041588">
    <property type="entry name" value="Integrase_H2C2"/>
</dbReference>
<evidence type="ECO:0000256" key="1">
    <source>
        <dbReference type="SAM" id="MobiDB-lite"/>
    </source>
</evidence>
<reference evidence="3 4" key="1">
    <citation type="journal article" date="2021" name="Elife">
        <title>Chloroplast acquisition without the gene transfer in kleptoplastic sea slugs, Plakobranchus ocellatus.</title>
        <authorList>
            <person name="Maeda T."/>
            <person name="Takahashi S."/>
            <person name="Yoshida T."/>
            <person name="Shimamura S."/>
            <person name="Takaki Y."/>
            <person name="Nagai Y."/>
            <person name="Toyoda A."/>
            <person name="Suzuki Y."/>
            <person name="Arimoto A."/>
            <person name="Ishii H."/>
            <person name="Satoh N."/>
            <person name="Nishiyama T."/>
            <person name="Hasebe M."/>
            <person name="Maruyama T."/>
            <person name="Minagawa J."/>
            <person name="Obokata J."/>
            <person name="Shigenobu S."/>
        </authorList>
    </citation>
    <scope>NUCLEOTIDE SEQUENCE [LARGE SCALE GENOMIC DNA]</scope>
</reference>
<dbReference type="InterPro" id="IPR012337">
    <property type="entry name" value="RNaseH-like_sf"/>
</dbReference>
<dbReference type="EMBL" id="BLXT01008327">
    <property type="protein sequence ID" value="GFO47472.1"/>
    <property type="molecule type" value="Genomic_DNA"/>
</dbReference>
<dbReference type="FunFam" id="3.30.420.10:FF:000032">
    <property type="entry name" value="Retrovirus-related Pol polyprotein from transposon 297-like Protein"/>
    <property type="match status" value="1"/>
</dbReference>
<dbReference type="SUPFAM" id="SSF53098">
    <property type="entry name" value="Ribonuclease H-like"/>
    <property type="match status" value="1"/>
</dbReference>
<dbReference type="PROSITE" id="PS50994">
    <property type="entry name" value="INTEGRASE"/>
    <property type="match status" value="1"/>
</dbReference>
<protein>
    <submittedName>
        <fullName evidence="3">Pol polyprotein</fullName>
    </submittedName>
</protein>
<dbReference type="Proteomes" id="UP000735302">
    <property type="component" value="Unassembled WGS sequence"/>
</dbReference>
<dbReference type="PANTHER" id="PTHR38681">
    <property type="entry name" value="RETROVIRUS-RELATED POL POLYPROTEIN FROM TRANSPOSON 412-LIKE PROTEIN-RELATED"/>
    <property type="match status" value="1"/>
</dbReference>
<dbReference type="PANTHER" id="PTHR38681:SF1">
    <property type="entry name" value="RETROVIRUS-RELATED POL POLYPROTEIN FROM TRANSPOSON 412-LIKE PROTEIN"/>
    <property type="match status" value="1"/>
</dbReference>
<accession>A0AAV4DSZ6</accession>
<dbReference type="GO" id="GO:0015074">
    <property type="term" value="P:DNA integration"/>
    <property type="evidence" value="ECO:0007669"/>
    <property type="project" value="InterPro"/>
</dbReference>
<evidence type="ECO:0000259" key="2">
    <source>
        <dbReference type="PROSITE" id="PS50994"/>
    </source>
</evidence>